<feature type="transmembrane region" description="Helical" evidence="9">
    <location>
        <begin position="16"/>
        <end position="36"/>
    </location>
</feature>
<keyword evidence="6 9" id="KW-1133">Transmembrane helix</keyword>
<evidence type="ECO:0000313" key="13">
    <source>
        <dbReference type="Proteomes" id="UP000245133"/>
    </source>
</evidence>
<proteinExistence type="inferred from homology"/>
<dbReference type="GO" id="GO:0005385">
    <property type="term" value="F:zinc ion transmembrane transporter activity"/>
    <property type="evidence" value="ECO:0007669"/>
    <property type="project" value="TreeGrafter"/>
</dbReference>
<keyword evidence="3" id="KW-0813">Transport</keyword>
<keyword evidence="5" id="KW-0862">Zinc</keyword>
<feature type="transmembrane region" description="Helical" evidence="9">
    <location>
        <begin position="156"/>
        <end position="174"/>
    </location>
</feature>
<evidence type="ECO:0000256" key="1">
    <source>
        <dbReference type="ARBA" id="ARBA00004141"/>
    </source>
</evidence>
<gene>
    <name evidence="12" type="ORF">LPTSP4_01420</name>
</gene>
<protein>
    <submittedName>
        <fullName evidence="12">Cation diffusion facilitator family transporter</fullName>
    </submittedName>
</protein>
<evidence type="ECO:0000256" key="2">
    <source>
        <dbReference type="ARBA" id="ARBA00008873"/>
    </source>
</evidence>
<evidence type="ECO:0000256" key="5">
    <source>
        <dbReference type="ARBA" id="ARBA00022906"/>
    </source>
</evidence>
<dbReference type="PANTHER" id="PTHR11562:SF17">
    <property type="entry name" value="RE54080P-RELATED"/>
    <property type="match status" value="1"/>
</dbReference>
<dbReference type="InterPro" id="IPR027469">
    <property type="entry name" value="Cation_efflux_TMD_sf"/>
</dbReference>
<dbReference type="Gene3D" id="1.20.1510.10">
    <property type="entry name" value="Cation efflux protein transmembrane domain"/>
    <property type="match status" value="1"/>
</dbReference>
<dbReference type="RefSeq" id="WP_108972691.1">
    <property type="nucleotide sequence ID" value="NZ_BFBB01000002.1"/>
</dbReference>
<organism evidence="12 13">
    <name type="scientific">Leptospira ryugenii</name>
    <dbReference type="NCBI Taxonomy" id="1917863"/>
    <lineage>
        <taxon>Bacteria</taxon>
        <taxon>Pseudomonadati</taxon>
        <taxon>Spirochaetota</taxon>
        <taxon>Spirochaetia</taxon>
        <taxon>Leptospirales</taxon>
        <taxon>Leptospiraceae</taxon>
        <taxon>Leptospira</taxon>
    </lineage>
</organism>
<reference evidence="12 13" key="1">
    <citation type="submission" date="2018-02" db="EMBL/GenBank/DDBJ databases">
        <title>Novel Leptospira species isolated from soil and water in Japan.</title>
        <authorList>
            <person name="Nakao R."/>
            <person name="Masuzawa T."/>
        </authorList>
    </citation>
    <scope>NUCLEOTIDE SEQUENCE [LARGE SCALE GENOMIC DNA]</scope>
    <source>
        <strain evidence="12 13">YH101</strain>
    </source>
</reference>
<evidence type="ECO:0000256" key="4">
    <source>
        <dbReference type="ARBA" id="ARBA00022692"/>
    </source>
</evidence>
<sequence>MSHEHSHDQDTAGKNIAIGFVLNLLFAGIELIGGLYTNSVAILSDALHDFGDALSLAVSWYLQKVSKKPRDIKYSYGYKRFSLLGSLVISIVLTIGSIIMITESVKRLIEPQSTNAQGMFYLAILGITINGIAAMRMKRGNSLNERAVFLHFMEDVLGWVAVLIGSILMLFFPVVWFDPLISIGIAIWVLINVFKNLNKVSRIFLQETPENLDINKLQAELEKVTTLSSLHDLHIWSLDGQHHIMTLHAVVAKESTPAERIKIKKSLRAVAQSYNIEHTTIEIEIENEVCDVGGGDYE</sequence>
<evidence type="ECO:0000256" key="3">
    <source>
        <dbReference type="ARBA" id="ARBA00022448"/>
    </source>
</evidence>
<feature type="transmembrane region" description="Helical" evidence="9">
    <location>
        <begin position="83"/>
        <end position="102"/>
    </location>
</feature>
<evidence type="ECO:0000256" key="6">
    <source>
        <dbReference type="ARBA" id="ARBA00022989"/>
    </source>
</evidence>
<accession>A0A2P2DVH3</accession>
<dbReference type="PANTHER" id="PTHR11562">
    <property type="entry name" value="CATION EFFLUX PROTEIN/ ZINC TRANSPORTER"/>
    <property type="match status" value="1"/>
</dbReference>
<comment type="caution">
    <text evidence="12">The sequence shown here is derived from an EMBL/GenBank/DDBJ whole genome shotgun (WGS) entry which is preliminary data.</text>
</comment>
<feature type="domain" description="Cation efflux protein cytoplasmic" evidence="11">
    <location>
        <begin position="209"/>
        <end position="284"/>
    </location>
</feature>
<comment type="subcellular location">
    <subcellularLocation>
        <location evidence="1">Membrane</location>
        <topology evidence="1">Multi-pass membrane protein</topology>
    </subcellularLocation>
</comment>
<feature type="transmembrane region" description="Helical" evidence="9">
    <location>
        <begin position="118"/>
        <end position="135"/>
    </location>
</feature>
<evidence type="ECO:0000313" key="12">
    <source>
        <dbReference type="EMBL" id="GBF48642.1"/>
    </source>
</evidence>
<comment type="similarity">
    <text evidence="2">Belongs to the cation diffusion facilitator (CDF) transporter (TC 2.A.4) family. SLC30A subfamily.</text>
</comment>
<dbReference type="InterPro" id="IPR036837">
    <property type="entry name" value="Cation_efflux_CTD_sf"/>
</dbReference>
<dbReference type="Pfam" id="PF16916">
    <property type="entry name" value="ZT_dimer"/>
    <property type="match status" value="1"/>
</dbReference>
<keyword evidence="13" id="KW-1185">Reference proteome</keyword>
<dbReference type="SUPFAM" id="SSF160240">
    <property type="entry name" value="Cation efflux protein cytoplasmic domain-like"/>
    <property type="match status" value="1"/>
</dbReference>
<dbReference type="Proteomes" id="UP000245133">
    <property type="component" value="Unassembled WGS sequence"/>
</dbReference>
<dbReference type="NCBIfam" id="TIGR01297">
    <property type="entry name" value="CDF"/>
    <property type="match status" value="1"/>
</dbReference>
<feature type="transmembrane region" description="Helical" evidence="9">
    <location>
        <begin position="180"/>
        <end position="197"/>
    </location>
</feature>
<dbReference type="EMBL" id="BFBB01000002">
    <property type="protein sequence ID" value="GBF48642.1"/>
    <property type="molecule type" value="Genomic_DNA"/>
</dbReference>
<keyword evidence="7" id="KW-0406">Ion transport</keyword>
<dbReference type="InterPro" id="IPR027470">
    <property type="entry name" value="Cation_efflux_CTD"/>
</dbReference>
<evidence type="ECO:0000256" key="7">
    <source>
        <dbReference type="ARBA" id="ARBA00023065"/>
    </source>
</evidence>
<keyword evidence="5" id="KW-0864">Zinc transport</keyword>
<dbReference type="GO" id="GO:0005886">
    <property type="term" value="C:plasma membrane"/>
    <property type="evidence" value="ECO:0007669"/>
    <property type="project" value="TreeGrafter"/>
</dbReference>
<name>A0A2P2DVH3_9LEPT</name>
<evidence type="ECO:0000256" key="8">
    <source>
        <dbReference type="ARBA" id="ARBA00023136"/>
    </source>
</evidence>
<evidence type="ECO:0000259" key="10">
    <source>
        <dbReference type="Pfam" id="PF01545"/>
    </source>
</evidence>
<dbReference type="InterPro" id="IPR002524">
    <property type="entry name" value="Cation_efflux"/>
</dbReference>
<dbReference type="Pfam" id="PF01545">
    <property type="entry name" value="Cation_efflux"/>
    <property type="match status" value="1"/>
</dbReference>
<evidence type="ECO:0000259" key="11">
    <source>
        <dbReference type="Pfam" id="PF16916"/>
    </source>
</evidence>
<evidence type="ECO:0000256" key="9">
    <source>
        <dbReference type="SAM" id="Phobius"/>
    </source>
</evidence>
<keyword evidence="8 9" id="KW-0472">Membrane</keyword>
<keyword evidence="4 9" id="KW-0812">Transmembrane</keyword>
<dbReference type="SUPFAM" id="SSF161111">
    <property type="entry name" value="Cation efflux protein transmembrane domain-like"/>
    <property type="match status" value="1"/>
</dbReference>
<feature type="domain" description="Cation efflux protein transmembrane" evidence="10">
    <location>
        <begin position="17"/>
        <end position="203"/>
    </location>
</feature>
<dbReference type="InterPro" id="IPR058533">
    <property type="entry name" value="Cation_efflux_TM"/>
</dbReference>
<dbReference type="OrthoDB" id="9809646at2"/>
<dbReference type="InterPro" id="IPR050681">
    <property type="entry name" value="CDF/SLC30A"/>
</dbReference>
<dbReference type="AlphaFoldDB" id="A0A2P2DVH3"/>